<dbReference type="GeneTree" id="ENSGT00940000181360"/>
<dbReference type="Proteomes" id="UP000261540">
    <property type="component" value="Unplaced"/>
</dbReference>
<protein>
    <recommendedName>
        <fullName evidence="5">Secreted protein</fullName>
    </recommendedName>
</protein>
<feature type="compositionally biased region" description="Basic and acidic residues" evidence="1">
    <location>
        <begin position="97"/>
        <end position="107"/>
    </location>
</feature>
<sequence>MMSPAFFCVFIISAASALTVFRHPFRPQGSKCFDETGMFYSGREVHDGYYIYKNIYIFPPGYHPRFKSQVSGHHYVVADEEEAKSEDGAQKTAVDVPRGDSAPEVKK</sequence>
<evidence type="ECO:0008006" key="5">
    <source>
        <dbReference type="Google" id="ProtNLM"/>
    </source>
</evidence>
<feature type="signal peptide" evidence="2">
    <location>
        <begin position="1"/>
        <end position="17"/>
    </location>
</feature>
<accession>A0A3B3SF73</accession>
<evidence type="ECO:0000256" key="2">
    <source>
        <dbReference type="SAM" id="SignalP"/>
    </source>
</evidence>
<name>A0A3B3SF73_9TELE</name>
<evidence type="ECO:0000313" key="4">
    <source>
        <dbReference type="Proteomes" id="UP000261540"/>
    </source>
</evidence>
<proteinExistence type="predicted"/>
<organism evidence="3 4">
    <name type="scientific">Paramormyrops kingsleyae</name>
    <dbReference type="NCBI Taxonomy" id="1676925"/>
    <lineage>
        <taxon>Eukaryota</taxon>
        <taxon>Metazoa</taxon>
        <taxon>Chordata</taxon>
        <taxon>Craniata</taxon>
        <taxon>Vertebrata</taxon>
        <taxon>Euteleostomi</taxon>
        <taxon>Actinopterygii</taxon>
        <taxon>Neopterygii</taxon>
        <taxon>Teleostei</taxon>
        <taxon>Osteoglossocephala</taxon>
        <taxon>Osteoglossomorpha</taxon>
        <taxon>Osteoglossiformes</taxon>
        <taxon>Mormyridae</taxon>
        <taxon>Paramormyrops</taxon>
    </lineage>
</organism>
<evidence type="ECO:0000313" key="3">
    <source>
        <dbReference type="Ensembl" id="ENSPKIP00000029414.1"/>
    </source>
</evidence>
<keyword evidence="2" id="KW-0732">Signal</keyword>
<feature type="region of interest" description="Disordered" evidence="1">
    <location>
        <begin position="80"/>
        <end position="107"/>
    </location>
</feature>
<feature type="chain" id="PRO_5017373522" description="Secreted protein" evidence="2">
    <location>
        <begin position="18"/>
        <end position="107"/>
    </location>
</feature>
<reference evidence="3" key="2">
    <citation type="submission" date="2025-09" db="UniProtKB">
        <authorList>
            <consortium name="Ensembl"/>
        </authorList>
    </citation>
    <scope>IDENTIFICATION</scope>
</reference>
<dbReference type="Ensembl" id="ENSPKIT00000010211.1">
    <property type="protein sequence ID" value="ENSPKIP00000029414.1"/>
    <property type="gene ID" value="ENSPKIG00000010675.1"/>
</dbReference>
<keyword evidence="4" id="KW-1185">Reference proteome</keyword>
<dbReference type="AlphaFoldDB" id="A0A3B3SF73"/>
<evidence type="ECO:0000256" key="1">
    <source>
        <dbReference type="SAM" id="MobiDB-lite"/>
    </source>
</evidence>
<reference evidence="3" key="1">
    <citation type="submission" date="2025-08" db="UniProtKB">
        <authorList>
            <consortium name="Ensembl"/>
        </authorList>
    </citation>
    <scope>IDENTIFICATION</scope>
</reference>